<sequence length="226" mass="24172">MTTNVKSAQGTGRELSLAAGPAGPEQQVHLRIGHGPNGYLADIHVPRTDLLAAIETELDVTIGGEKTVNVLNVTNVLSRDAGAVQTTPVHRTPRYWRNHKGHIHEMGELEAADPTIEEVPVVPIDAIVIERADLPEVEPVGARGRLAVEGGALILFEGDTTESAREIALRWLAGSEYLREHPPVDEAEITRIVAALAKTGGPGRVSLDAMARDLHAQGVRVTEAAR</sequence>
<comment type="caution">
    <text evidence="2">The sequence shown here is derived from an EMBL/GenBank/DDBJ whole genome shotgun (WGS) entry which is preliminary data.</text>
</comment>
<feature type="region of interest" description="Disordered" evidence="1">
    <location>
        <begin position="1"/>
        <end position="22"/>
    </location>
</feature>
<keyword evidence="3" id="KW-1185">Reference proteome</keyword>
<reference evidence="2 3" key="1">
    <citation type="submission" date="2018-08" db="EMBL/GenBank/DDBJ databases">
        <title>Cellulomonas rhizosphaerae sp. nov., a novel actinomycete isolated from soil.</title>
        <authorList>
            <person name="Tian Y."/>
        </authorList>
    </citation>
    <scope>NUCLEOTIDE SEQUENCE [LARGE SCALE GENOMIC DNA]</scope>
    <source>
        <strain evidence="2 3">NEAU-TCZ24</strain>
    </source>
</reference>
<evidence type="ECO:0000313" key="2">
    <source>
        <dbReference type="EMBL" id="RHA38721.1"/>
    </source>
</evidence>
<accession>A0A413RJF4</accession>
<dbReference type="AlphaFoldDB" id="A0A413RJF4"/>
<protein>
    <submittedName>
        <fullName evidence="2">Uncharacterized protein</fullName>
    </submittedName>
</protein>
<gene>
    <name evidence="2" type="ORF">D1825_13385</name>
</gene>
<dbReference type="Proteomes" id="UP000283374">
    <property type="component" value="Unassembled WGS sequence"/>
</dbReference>
<dbReference type="RefSeq" id="WP_118767914.1">
    <property type="nucleotide sequence ID" value="NZ_QWKP01000211.1"/>
</dbReference>
<name>A0A413RJF4_9CELL</name>
<dbReference type="EMBL" id="QWKP01000211">
    <property type="protein sequence ID" value="RHA38721.1"/>
    <property type="molecule type" value="Genomic_DNA"/>
</dbReference>
<proteinExistence type="predicted"/>
<evidence type="ECO:0000256" key="1">
    <source>
        <dbReference type="SAM" id="MobiDB-lite"/>
    </source>
</evidence>
<dbReference type="OrthoDB" id="5197601at2"/>
<evidence type="ECO:0000313" key="3">
    <source>
        <dbReference type="Proteomes" id="UP000283374"/>
    </source>
</evidence>
<organism evidence="2 3">
    <name type="scientific">Cellulomonas rhizosphaerae</name>
    <dbReference type="NCBI Taxonomy" id="2293719"/>
    <lineage>
        <taxon>Bacteria</taxon>
        <taxon>Bacillati</taxon>
        <taxon>Actinomycetota</taxon>
        <taxon>Actinomycetes</taxon>
        <taxon>Micrococcales</taxon>
        <taxon>Cellulomonadaceae</taxon>
        <taxon>Cellulomonas</taxon>
    </lineage>
</organism>
<feature type="compositionally biased region" description="Polar residues" evidence="1">
    <location>
        <begin position="1"/>
        <end position="10"/>
    </location>
</feature>